<dbReference type="Proteomes" id="UP001220610">
    <property type="component" value="Chromosome"/>
</dbReference>
<evidence type="ECO:0000313" key="8">
    <source>
        <dbReference type="Proteomes" id="UP001220610"/>
    </source>
</evidence>
<evidence type="ECO:0000256" key="5">
    <source>
        <dbReference type="SAM" id="SignalP"/>
    </source>
</evidence>
<dbReference type="PROSITE" id="PS51764">
    <property type="entry name" value="GH26"/>
    <property type="match status" value="1"/>
</dbReference>
<dbReference type="InterPro" id="IPR017853">
    <property type="entry name" value="GH"/>
</dbReference>
<evidence type="ECO:0000313" key="7">
    <source>
        <dbReference type="EMBL" id="WEK38333.1"/>
    </source>
</evidence>
<dbReference type="GO" id="GO:0006080">
    <property type="term" value="P:substituted mannan metabolic process"/>
    <property type="evidence" value="ECO:0007669"/>
    <property type="project" value="InterPro"/>
</dbReference>
<reference evidence="7" key="1">
    <citation type="submission" date="2023-03" db="EMBL/GenBank/DDBJ databases">
        <title>Andean soil-derived lignocellulolytic bacterial consortium as a source of novel taxa and putative plastic-active enzymes.</title>
        <authorList>
            <person name="Diaz-Garcia L."/>
            <person name="Chuvochina M."/>
            <person name="Feuerriegel G."/>
            <person name="Bunk B."/>
            <person name="Sproer C."/>
            <person name="Streit W.R."/>
            <person name="Rodriguez L.M."/>
            <person name="Overmann J."/>
            <person name="Jimenez D.J."/>
        </authorList>
    </citation>
    <scope>NUCLEOTIDE SEQUENCE</scope>
    <source>
        <strain evidence="7">MAG 7</strain>
    </source>
</reference>
<keyword evidence="5" id="KW-0732">Signal</keyword>
<dbReference type="SUPFAM" id="SSF51445">
    <property type="entry name" value="(Trans)glycosidases"/>
    <property type="match status" value="1"/>
</dbReference>
<dbReference type="Pfam" id="PF02156">
    <property type="entry name" value="Glyco_hydro_26"/>
    <property type="match status" value="1"/>
</dbReference>
<evidence type="ECO:0000259" key="6">
    <source>
        <dbReference type="PROSITE" id="PS51764"/>
    </source>
</evidence>
<organism evidence="7 8">
    <name type="scientific">Candidatus Pseudobacter hemicellulosilyticus</name>
    <dbReference type="NCBI Taxonomy" id="3121375"/>
    <lineage>
        <taxon>Bacteria</taxon>
        <taxon>Pseudomonadati</taxon>
        <taxon>Bacteroidota</taxon>
        <taxon>Chitinophagia</taxon>
        <taxon>Chitinophagales</taxon>
        <taxon>Chitinophagaceae</taxon>
        <taxon>Pseudobacter</taxon>
    </lineage>
</organism>
<name>A0AAJ5WXF9_9BACT</name>
<keyword evidence="3 4" id="KW-0326">Glycosidase</keyword>
<accession>A0AAJ5WXF9</accession>
<dbReference type="Gene3D" id="3.20.20.80">
    <property type="entry name" value="Glycosidases"/>
    <property type="match status" value="1"/>
</dbReference>
<feature type="active site" description="Proton donor" evidence="4">
    <location>
        <position position="233"/>
    </location>
</feature>
<feature type="active site" description="Nucleophile" evidence="4">
    <location>
        <position position="347"/>
    </location>
</feature>
<dbReference type="AlphaFoldDB" id="A0AAJ5WXF9"/>
<protein>
    <submittedName>
        <fullName evidence="7">Glycosyl hydrolase</fullName>
    </submittedName>
</protein>
<feature type="chain" id="PRO_5042484544" evidence="5">
    <location>
        <begin position="25"/>
        <end position="421"/>
    </location>
</feature>
<dbReference type="PANTHER" id="PTHR40079">
    <property type="entry name" value="MANNAN ENDO-1,4-BETA-MANNOSIDASE E-RELATED"/>
    <property type="match status" value="1"/>
</dbReference>
<comment type="similarity">
    <text evidence="1 4">Belongs to the glycosyl hydrolase 26 family.</text>
</comment>
<dbReference type="InterPro" id="IPR000805">
    <property type="entry name" value="Glyco_hydro_26"/>
</dbReference>
<dbReference type="EMBL" id="CP119311">
    <property type="protein sequence ID" value="WEK38333.1"/>
    <property type="molecule type" value="Genomic_DNA"/>
</dbReference>
<evidence type="ECO:0000256" key="3">
    <source>
        <dbReference type="ARBA" id="ARBA00023295"/>
    </source>
</evidence>
<evidence type="ECO:0000256" key="4">
    <source>
        <dbReference type="PROSITE-ProRule" id="PRU01100"/>
    </source>
</evidence>
<dbReference type="InterPro" id="IPR022790">
    <property type="entry name" value="GH26_dom"/>
</dbReference>
<feature type="signal peptide" evidence="5">
    <location>
        <begin position="1"/>
        <end position="24"/>
    </location>
</feature>
<dbReference type="PANTHER" id="PTHR40079:SF4">
    <property type="entry name" value="GH26 DOMAIN-CONTAINING PROTEIN-RELATED"/>
    <property type="match status" value="1"/>
</dbReference>
<evidence type="ECO:0000256" key="1">
    <source>
        <dbReference type="ARBA" id="ARBA00007754"/>
    </source>
</evidence>
<gene>
    <name evidence="7" type="ORF">P0Y53_12570</name>
</gene>
<keyword evidence="2 4" id="KW-0378">Hydrolase</keyword>
<feature type="domain" description="GH26" evidence="6">
    <location>
        <begin position="118"/>
        <end position="414"/>
    </location>
</feature>
<proteinExistence type="inferred from homology"/>
<evidence type="ECO:0000256" key="2">
    <source>
        <dbReference type="ARBA" id="ARBA00022801"/>
    </source>
</evidence>
<dbReference type="PRINTS" id="PR00739">
    <property type="entry name" value="GLHYDRLASE26"/>
</dbReference>
<dbReference type="GO" id="GO:0016985">
    <property type="term" value="F:mannan endo-1,4-beta-mannosidase activity"/>
    <property type="evidence" value="ECO:0007669"/>
    <property type="project" value="InterPro"/>
</dbReference>
<sequence>MTKTILCLLLGLSTCFCNKGNASAAVAPQVGLLSGAAAVVTPSPVAGSAYTGSLYLSYSGGNGAVYTAGNEIASSGVEGLTAVLQEGTLLNGMGSLTYNISGLPASAGNAVFNLSFGGQSATVTVVVAEKAAANLLYWGFFDDSGTPLSSYAGYGKKASTTMMFDHWDVDGNKDFPVAFCNTVSAAGYLPHVTWEPRLGLTELMSGKYDNDIKKYGESIALFGKPVILRFAHEFNGDWYPWSINGEELVPAATYVQAFRYVQDRIKAAGAANAFWAWAPNCVNGAKNPQSLESYYPGDDYVDLVGMDGYNFGTSQTWSNWQSFSAIFGNLYDWINKNHPDKPIFIAEMGCSSTGGDKIAWINDMFVQLEKTFPKIRSFVWFNINKETDWRFTETQGSINAFKAGVNGARVVADASLGGLLK</sequence>